<dbReference type="PANTHER" id="PTHR35007:SF1">
    <property type="entry name" value="PILUS ASSEMBLY PROTEIN"/>
    <property type="match status" value="1"/>
</dbReference>
<feature type="transmembrane region" description="Helical" evidence="6">
    <location>
        <begin position="94"/>
        <end position="116"/>
    </location>
</feature>
<feature type="transmembrane region" description="Helical" evidence="6">
    <location>
        <begin position="268"/>
        <end position="289"/>
    </location>
</feature>
<keyword evidence="9" id="KW-1185">Reference proteome</keyword>
<evidence type="ECO:0000256" key="3">
    <source>
        <dbReference type="ARBA" id="ARBA00022692"/>
    </source>
</evidence>
<dbReference type="GO" id="GO:0005886">
    <property type="term" value="C:plasma membrane"/>
    <property type="evidence" value="ECO:0007669"/>
    <property type="project" value="UniProtKB-SubCell"/>
</dbReference>
<dbReference type="RefSeq" id="WP_075082261.1">
    <property type="nucleotide sequence ID" value="NZ_CP042912.1"/>
</dbReference>
<keyword evidence="2" id="KW-1003">Cell membrane</keyword>
<keyword evidence="3 6" id="KW-0812">Transmembrane</keyword>
<feature type="transmembrane region" description="Helical" evidence="6">
    <location>
        <begin position="301"/>
        <end position="319"/>
    </location>
</feature>
<evidence type="ECO:0000313" key="8">
    <source>
        <dbReference type="EMBL" id="QEG22158.1"/>
    </source>
</evidence>
<evidence type="ECO:0000313" key="9">
    <source>
        <dbReference type="Proteomes" id="UP000322214"/>
    </source>
</evidence>
<sequence length="327" mass="35762">MGTYIIIGLITLGVAGAIFAVSLIFMGDNEKLDDRLANLTRNGGRGTGGPAEAAQSSILRTPLEEAPNIIESQMQLLIKTFNLRKFIEQSNVDISVANFILMTLGLGVGVSVIACVMLPAKLIWAGPLAGGLLATFPYIYIWFKRGRRLKRFATQLPQALDLMAQALRAGQSLPAGIQLVGQQVPDPLGPEFHTAYEQQNLGSTIVDSLEQMCTRVPDLDLRFFATAVMLQRQTGGDLAEILDKIGKLIRERMQIKGMIQALTGEGRISGAVLLAMPPILFLVMLKLNYKYVMKLFEEPMGHQMLAVAIVMQVVGALWIKKIINIKV</sequence>
<accession>A0A5B9P779</accession>
<dbReference type="PANTHER" id="PTHR35007">
    <property type="entry name" value="INTEGRAL MEMBRANE PROTEIN-RELATED"/>
    <property type="match status" value="1"/>
</dbReference>
<feature type="transmembrane region" description="Helical" evidence="6">
    <location>
        <begin position="122"/>
        <end position="143"/>
    </location>
</feature>
<evidence type="ECO:0000256" key="4">
    <source>
        <dbReference type="ARBA" id="ARBA00022989"/>
    </source>
</evidence>
<evidence type="ECO:0000259" key="7">
    <source>
        <dbReference type="Pfam" id="PF00482"/>
    </source>
</evidence>
<keyword evidence="5 6" id="KW-0472">Membrane</keyword>
<dbReference type="Gene3D" id="1.20.81.30">
    <property type="entry name" value="Type II secretion system (T2SS), domain F"/>
    <property type="match status" value="1"/>
</dbReference>
<dbReference type="InterPro" id="IPR042094">
    <property type="entry name" value="T2SS_GspF_sf"/>
</dbReference>
<evidence type="ECO:0000256" key="6">
    <source>
        <dbReference type="SAM" id="Phobius"/>
    </source>
</evidence>
<protein>
    <submittedName>
        <fullName evidence="8">Bacterial type II secretion system protein F domain protein</fullName>
    </submittedName>
</protein>
<evidence type="ECO:0000256" key="1">
    <source>
        <dbReference type="ARBA" id="ARBA00004651"/>
    </source>
</evidence>
<evidence type="ECO:0000256" key="5">
    <source>
        <dbReference type="ARBA" id="ARBA00023136"/>
    </source>
</evidence>
<keyword evidence="4 6" id="KW-1133">Transmembrane helix</keyword>
<dbReference type="Pfam" id="PF00482">
    <property type="entry name" value="T2SSF"/>
    <property type="match status" value="1"/>
</dbReference>
<evidence type="ECO:0000256" key="2">
    <source>
        <dbReference type="ARBA" id="ARBA00022475"/>
    </source>
</evidence>
<dbReference type="Proteomes" id="UP000322214">
    <property type="component" value="Chromosome"/>
</dbReference>
<name>A0A5B9P779_9BACT</name>
<feature type="transmembrane region" description="Helical" evidence="6">
    <location>
        <begin position="6"/>
        <end position="26"/>
    </location>
</feature>
<dbReference type="OrthoDB" id="9803381at2"/>
<dbReference type="AlphaFoldDB" id="A0A5B9P779"/>
<dbReference type="InterPro" id="IPR018076">
    <property type="entry name" value="T2SS_GspF_dom"/>
</dbReference>
<dbReference type="STRING" id="980251.GCA_001642875_03506"/>
<reference evidence="8 9" key="1">
    <citation type="submission" date="2019-08" db="EMBL/GenBank/DDBJ databases">
        <title>Deep-cultivation of Planctomycetes and their phenomic and genomic characterization uncovers novel biology.</title>
        <authorList>
            <person name="Wiegand S."/>
            <person name="Jogler M."/>
            <person name="Boedeker C."/>
            <person name="Pinto D."/>
            <person name="Vollmers J."/>
            <person name="Rivas-Marin E."/>
            <person name="Kohn T."/>
            <person name="Peeters S.H."/>
            <person name="Heuer A."/>
            <person name="Rast P."/>
            <person name="Oberbeckmann S."/>
            <person name="Bunk B."/>
            <person name="Jeske O."/>
            <person name="Meyerdierks A."/>
            <person name="Storesund J.E."/>
            <person name="Kallscheuer N."/>
            <person name="Luecker S."/>
            <person name="Lage O.M."/>
            <person name="Pohl T."/>
            <person name="Merkel B.J."/>
            <person name="Hornburger P."/>
            <person name="Mueller R.-W."/>
            <person name="Bruemmer F."/>
            <person name="Labrenz M."/>
            <person name="Spormann A.M."/>
            <person name="Op den Camp H."/>
            <person name="Overmann J."/>
            <person name="Amann R."/>
            <person name="Jetten M.S.M."/>
            <person name="Mascher T."/>
            <person name="Medema M.H."/>
            <person name="Devos D.P."/>
            <person name="Kaster A.-K."/>
            <person name="Ovreas L."/>
            <person name="Rohde M."/>
            <person name="Galperin M.Y."/>
            <person name="Jogler C."/>
        </authorList>
    </citation>
    <scope>NUCLEOTIDE SEQUENCE [LARGE SCALE GENOMIC DNA]</scope>
    <source>
        <strain evidence="8 9">FC18</strain>
    </source>
</reference>
<dbReference type="EMBL" id="CP042912">
    <property type="protein sequence ID" value="QEG22158.1"/>
    <property type="molecule type" value="Genomic_DNA"/>
</dbReference>
<comment type="subcellular location">
    <subcellularLocation>
        <location evidence="1">Cell membrane</location>
        <topology evidence="1">Multi-pass membrane protein</topology>
    </subcellularLocation>
</comment>
<gene>
    <name evidence="8" type="ORF">MFFC18_20190</name>
</gene>
<feature type="domain" description="Type II secretion system protein GspF" evidence="7">
    <location>
        <begin position="160"/>
        <end position="285"/>
    </location>
</feature>
<dbReference type="KEGG" id="mff:MFFC18_20190"/>
<proteinExistence type="predicted"/>
<organism evidence="8 9">
    <name type="scientific">Mariniblastus fucicola</name>
    <dbReference type="NCBI Taxonomy" id="980251"/>
    <lineage>
        <taxon>Bacteria</taxon>
        <taxon>Pseudomonadati</taxon>
        <taxon>Planctomycetota</taxon>
        <taxon>Planctomycetia</taxon>
        <taxon>Pirellulales</taxon>
        <taxon>Pirellulaceae</taxon>
        <taxon>Mariniblastus</taxon>
    </lineage>
</organism>